<dbReference type="SUPFAM" id="SSF51735">
    <property type="entry name" value="NAD(P)-binding Rossmann-fold domains"/>
    <property type="match status" value="1"/>
</dbReference>
<evidence type="ECO:0000313" key="3">
    <source>
        <dbReference type="Proteomes" id="UP000270678"/>
    </source>
</evidence>
<reference evidence="3" key="1">
    <citation type="submission" date="2018-12" db="EMBL/GenBank/DDBJ databases">
        <title>Complete genome sequence of Paenibacillus sp. MBLB1234.</title>
        <authorList>
            <person name="Nam Y.-D."/>
            <person name="Kang J."/>
            <person name="Chung W.-H."/>
            <person name="Park Y.S."/>
        </authorList>
    </citation>
    <scope>NUCLEOTIDE SEQUENCE [LARGE SCALE GENOMIC DNA]</scope>
    <source>
        <strain evidence="3">MBLB1234</strain>
    </source>
</reference>
<dbReference type="KEGG" id="plut:EI981_16920"/>
<organism evidence="2 3">
    <name type="scientific">Paenibacillus lutimineralis</name>
    <dbReference type="NCBI Taxonomy" id="2707005"/>
    <lineage>
        <taxon>Bacteria</taxon>
        <taxon>Bacillati</taxon>
        <taxon>Bacillota</taxon>
        <taxon>Bacilli</taxon>
        <taxon>Bacillales</taxon>
        <taxon>Paenibacillaceae</taxon>
        <taxon>Paenibacillus</taxon>
    </lineage>
</organism>
<dbReference type="InterPro" id="IPR036291">
    <property type="entry name" value="NAD(P)-bd_dom_sf"/>
</dbReference>
<dbReference type="Gene3D" id="3.40.50.720">
    <property type="entry name" value="NAD(P)-binding Rossmann-like Domain"/>
    <property type="match status" value="1"/>
</dbReference>
<keyword evidence="3" id="KW-1185">Reference proteome</keyword>
<accession>A0A3Q9IA35</accession>
<gene>
    <name evidence="2" type="ORF">EI981_16920</name>
</gene>
<evidence type="ECO:0000313" key="2">
    <source>
        <dbReference type="EMBL" id="AZS15950.1"/>
    </source>
</evidence>
<dbReference type="Proteomes" id="UP000270678">
    <property type="component" value="Chromosome"/>
</dbReference>
<protein>
    <submittedName>
        <fullName evidence="2">NAD-dependent epimerase/dehydratase family protein</fullName>
    </submittedName>
</protein>
<dbReference type="Pfam" id="PF01370">
    <property type="entry name" value="Epimerase"/>
    <property type="match status" value="1"/>
</dbReference>
<proteinExistence type="predicted"/>
<dbReference type="InterPro" id="IPR001509">
    <property type="entry name" value="Epimerase_deHydtase"/>
</dbReference>
<evidence type="ECO:0000259" key="1">
    <source>
        <dbReference type="Pfam" id="PF01370"/>
    </source>
</evidence>
<sequence>MEKKILILGGSRYFGRRLVQLLASEGQHQVTVATRGLTKVEFAGEVQQIVLDRTDAASLREVAQSGPWDIVYDNICYSPNEALAAVQAFEGYVGRYIVTSSESVYDYLNHTLVEADFDPYHYELKMGDRDQFDYAEGKRLVETVFIQKAKFPVCAMRIPIVLGLDDYTRRLHFHVEHVEKELTIGVPNPEAAISFITSGEVASFMKWLGNASITGPVNGSSDGSVTIGQIIKMIEQATGKEAHIVPETEEEHMSPFGIPTSWTMDTAKAQAAGYTFQSVQEWLPKLIRDIVSEHRE</sequence>
<dbReference type="EMBL" id="CP034346">
    <property type="protein sequence ID" value="AZS15950.1"/>
    <property type="molecule type" value="Genomic_DNA"/>
</dbReference>
<dbReference type="OrthoDB" id="9809586at2"/>
<dbReference type="RefSeq" id="WP_127000096.1">
    <property type="nucleotide sequence ID" value="NZ_CP034346.1"/>
</dbReference>
<dbReference type="AlphaFoldDB" id="A0A3Q9IA35"/>
<feature type="domain" description="NAD-dependent epimerase/dehydratase" evidence="1">
    <location>
        <begin position="5"/>
        <end position="72"/>
    </location>
</feature>
<name>A0A3Q9IA35_9BACL</name>